<dbReference type="Pfam" id="PF00932">
    <property type="entry name" value="LTD"/>
    <property type="match status" value="1"/>
</dbReference>
<sequence>MASVTGLSVAVSPLVLGLSSPAAASPLGDDLVISEVYGGGGNSGATYTHDFVELYNPTDAAIDVDGLSVQYRSSGNTGAGATALTGSVAPGGYYLVQESQGSGGSTPLPSPDATGTQSMAGGSGTVALVRGTEPVTLSPTAPTGGPLVDLVGYGSAAVSEGDVDAPGLSNTTSASRDADGTDTDVNGADFTAGTVAPVSSGGEPEPPPPLGDVEIAEIQGTGAQSPLVGREVTTSGVVTALYDGSYNGFFLQTAGTGGATDATPGASDAVFVYGGPDFDGAGLALGDSVEVTGQVAEFGGATQVSVDADAITPVSPALTPVTPLAAAYPTTTADREAHEGELLAPTDDFTVTNVFSTNRYAEIGLATGDRPLIQPTEVADAGSPEADAVAADNAARGVVLDDGASIDFLPFNGGDNQDVPLPWLSQQNPVRVGAAAELVAPVVLDYRNNTWKLQPQQQVTDEGRDVATFENTRPQNAEPADVGGDLSLGTFNVLNYFNTTGAQFEANGGECTYYLDRDDDPVSVNSCTPDGPRGAAELGDFRRQQAKIVAAINTMDTDIVSLEEIENSVKLLTETDRDDAVKALVDALNTDAGTRRWAYVASPAAADLPPLAEQDVIRTAFIYDPSAVRPVGDSEVLVGSEAFANAREPLAQAFKPAGAGRADVFAVIVNHFKSKGSGTPDPDGQGNANDERVAQAAALADFAKEFSVDRGTRKVFLTGDFNSYSEEDPIQLLEGEGFSKLESDTPDEWSYSFSGLSGSLDHVLASPAARRMVTGVDIWETNANESVAFQYSRRNYNAAQLFSRDVFAASDHNPEVVGLSASPTTATEVQLLATNDFHGRIQADGTVAGAAVLSGAVKQLRSENPNTVFAAAGDLIGASTFASFIAEDKPTIDSLNEAGLDVSAVGNHEFDQGYDDLTGRVLEPESAQNPNGGAEWKYLGANVRFKDTGSPALDATWIQDFDGTEIGFVGAVTEDLPSLVSPTGIEQLDITDVVEETNAAAADLKAEGADVVVLLVHEGAPGTDCTTFDDDPSSKWGSIVTGVNDDVDAIVSGHTHLAYDCSLPVEGWADREVTERPVVSAGQYGTNLNRIRFEVDSFTGRLLDVEQDLLPLAGNYPADPAVTKIVADAVAEAKVLGAEQLGDIEDTFSRAKLANGTTENRGGESTLGNLVAEIQQWATEAENRGGAQVAFMNPGGLRADLTGLLEQGSPRPVTYEQAATVQPFANTLVNQQMTGEQIKAALEQQWQPDGASRPFLKLGISEGFTYTYDPDAPRGEHVLDMRLDGEPVDLSASYSVTVNSFLAGGGDDFAAFSEAATTGSPQDTGVTDLQATVDFLEEFASEEPLPVDYSQRAVGTQLSAEEVAPGDTLTLDLSSLSMTGQGDVTDDEVTVLLDGAELATAPVTTQVQEALPGFDEAGTATAEVTLPDAVEAGAAELTVVGEQTGTEVVVPVQVTGDGGEPGEPATPTITVDHQPKPVIAGRTRARLLVDVTAEGAEASGQVRVKVRGRTARLVDLDEDGSAVTRLGRFARTGPKAVRVVYLGDEDVARGVVVHTVRVRR</sequence>
<keyword evidence="5" id="KW-0540">Nuclease</keyword>
<dbReference type="CDD" id="cd10283">
    <property type="entry name" value="MnuA_DNase1-like"/>
    <property type="match status" value="1"/>
</dbReference>
<dbReference type="InterPro" id="IPR036691">
    <property type="entry name" value="Endo/exonu/phosph_ase_sf"/>
</dbReference>
<dbReference type="PRINTS" id="PR01607">
    <property type="entry name" value="APYRASEFAMLY"/>
</dbReference>
<dbReference type="Gene3D" id="3.60.10.10">
    <property type="entry name" value="Endonuclease/exonuclease/phosphatase"/>
    <property type="match status" value="1"/>
</dbReference>
<dbReference type="InterPro" id="IPR036907">
    <property type="entry name" value="5'-Nucleotdase_C_sf"/>
</dbReference>
<dbReference type="GO" id="GO:0004519">
    <property type="term" value="F:endonuclease activity"/>
    <property type="evidence" value="ECO:0007669"/>
    <property type="project" value="UniProtKB-KW"/>
</dbReference>
<dbReference type="RefSeq" id="WP_214056075.1">
    <property type="nucleotide sequence ID" value="NZ_CP075371.1"/>
</dbReference>
<feature type="chain" id="PRO_5046563097" evidence="3">
    <location>
        <begin position="25"/>
        <end position="1560"/>
    </location>
</feature>
<dbReference type="Gene3D" id="3.60.21.10">
    <property type="match status" value="1"/>
</dbReference>
<evidence type="ECO:0000256" key="2">
    <source>
        <dbReference type="SAM" id="MobiDB-lite"/>
    </source>
</evidence>
<keyword evidence="5" id="KW-0378">Hydrolase</keyword>
<protein>
    <submittedName>
        <fullName evidence="5">Endonuclease YhcR</fullName>
        <ecNumber evidence="5">3.1.31.-</ecNumber>
    </submittedName>
</protein>
<dbReference type="EC" id="3.1.31.-" evidence="5"/>
<gene>
    <name evidence="5" type="primary">yhcR</name>
    <name evidence="5" type="ORF">ENKNEFLB_02940</name>
</gene>
<evidence type="ECO:0000256" key="1">
    <source>
        <dbReference type="ARBA" id="ARBA00022729"/>
    </source>
</evidence>
<dbReference type="InterPro" id="IPR004843">
    <property type="entry name" value="Calcineurin-like_PHP"/>
</dbReference>
<dbReference type="CDD" id="cd04486">
    <property type="entry name" value="YhcR_OBF_like"/>
    <property type="match status" value="1"/>
</dbReference>
<dbReference type="PROSITE" id="PS51841">
    <property type="entry name" value="LTD"/>
    <property type="match status" value="1"/>
</dbReference>
<dbReference type="InterPro" id="IPR008334">
    <property type="entry name" value="5'-Nucleotdase_C"/>
</dbReference>
<name>A0ABX8EJA3_9ACTN</name>
<dbReference type="NCBIfam" id="NF033681">
    <property type="entry name" value="ExeM_NucH_DNase"/>
    <property type="match status" value="1"/>
</dbReference>
<dbReference type="InterPro" id="IPR005135">
    <property type="entry name" value="Endo/exonuclease/phosphatase"/>
</dbReference>
<keyword evidence="1 3" id="KW-0732">Signal</keyword>
<dbReference type="PANTHER" id="PTHR11575">
    <property type="entry name" value="5'-NUCLEOTIDASE-RELATED"/>
    <property type="match status" value="1"/>
</dbReference>
<dbReference type="SUPFAM" id="SSF56219">
    <property type="entry name" value="DNase I-like"/>
    <property type="match status" value="1"/>
</dbReference>
<feature type="signal peptide" evidence="3">
    <location>
        <begin position="1"/>
        <end position="24"/>
    </location>
</feature>
<dbReference type="InterPro" id="IPR047971">
    <property type="entry name" value="ExeM-like"/>
</dbReference>
<dbReference type="SUPFAM" id="SSF55816">
    <property type="entry name" value="5'-nucleotidase (syn. UDP-sugar hydrolase), C-terminal domain"/>
    <property type="match status" value="1"/>
</dbReference>
<feature type="domain" description="LTD" evidence="4">
    <location>
        <begin position="18"/>
        <end position="155"/>
    </location>
</feature>
<evidence type="ECO:0000256" key="3">
    <source>
        <dbReference type="SAM" id="SignalP"/>
    </source>
</evidence>
<dbReference type="EMBL" id="CP075371">
    <property type="protein sequence ID" value="QVT80541.1"/>
    <property type="molecule type" value="Genomic_DNA"/>
</dbReference>
<dbReference type="Pfam" id="PF02872">
    <property type="entry name" value="5_nucleotid_C"/>
    <property type="match status" value="1"/>
</dbReference>
<dbReference type="Proteomes" id="UP000679307">
    <property type="component" value="Chromosome"/>
</dbReference>
<dbReference type="InterPro" id="IPR029052">
    <property type="entry name" value="Metallo-depent_PP-like"/>
</dbReference>
<keyword evidence="6" id="KW-1185">Reference proteome</keyword>
<dbReference type="Pfam" id="PF00149">
    <property type="entry name" value="Metallophos"/>
    <property type="match status" value="1"/>
</dbReference>
<dbReference type="SUPFAM" id="SSF56300">
    <property type="entry name" value="Metallo-dependent phosphatases"/>
    <property type="match status" value="1"/>
</dbReference>
<evidence type="ECO:0000313" key="6">
    <source>
        <dbReference type="Proteomes" id="UP000679307"/>
    </source>
</evidence>
<proteinExistence type="predicted"/>
<dbReference type="InterPro" id="IPR001322">
    <property type="entry name" value="Lamin_tail_dom"/>
</dbReference>
<dbReference type="InterPro" id="IPR006179">
    <property type="entry name" value="5_nucleotidase/apyrase"/>
</dbReference>
<dbReference type="Gene3D" id="3.90.780.10">
    <property type="entry name" value="5'-Nucleotidase, C-terminal domain"/>
    <property type="match status" value="1"/>
</dbReference>
<dbReference type="PANTHER" id="PTHR11575:SF24">
    <property type="entry name" value="5'-NUCLEOTIDASE"/>
    <property type="match status" value="1"/>
</dbReference>
<feature type="region of interest" description="Disordered" evidence="2">
    <location>
        <begin position="159"/>
        <end position="210"/>
    </location>
</feature>
<evidence type="ECO:0000313" key="5">
    <source>
        <dbReference type="EMBL" id="QVT80541.1"/>
    </source>
</evidence>
<organism evidence="5 6">
    <name type="scientific">Nocardioides aquaticus</name>
    <dbReference type="NCBI Taxonomy" id="160826"/>
    <lineage>
        <taxon>Bacteria</taxon>
        <taxon>Bacillati</taxon>
        <taxon>Actinomycetota</taxon>
        <taxon>Actinomycetes</taxon>
        <taxon>Propionibacteriales</taxon>
        <taxon>Nocardioidaceae</taxon>
        <taxon>Nocardioides</taxon>
    </lineage>
</organism>
<evidence type="ECO:0000259" key="4">
    <source>
        <dbReference type="PROSITE" id="PS51841"/>
    </source>
</evidence>
<dbReference type="Pfam" id="PF03372">
    <property type="entry name" value="Exo_endo_phos"/>
    <property type="match status" value="1"/>
</dbReference>
<reference evidence="5 6" key="1">
    <citation type="submission" date="2021-05" db="EMBL/GenBank/DDBJ databases">
        <title>Complete genome of Nocardioides aquaticus KCTC 9944T isolated from meromictic and hypersaline Ekho Lake, Antarctica.</title>
        <authorList>
            <person name="Hwang K."/>
            <person name="Kim K.M."/>
            <person name="Choe H."/>
        </authorList>
    </citation>
    <scope>NUCLEOTIDE SEQUENCE [LARGE SCALE GENOMIC DNA]</scope>
    <source>
        <strain evidence="5 6">KCTC 9944</strain>
    </source>
</reference>
<dbReference type="GO" id="GO:0016787">
    <property type="term" value="F:hydrolase activity"/>
    <property type="evidence" value="ECO:0007669"/>
    <property type="project" value="UniProtKB-KW"/>
</dbReference>
<keyword evidence="5" id="KW-0255">Endonuclease</keyword>
<accession>A0ABX8EJA3</accession>
<feature type="region of interest" description="Disordered" evidence="2">
    <location>
        <begin position="95"/>
        <end position="124"/>
    </location>
</feature>